<dbReference type="InterPro" id="IPR051702">
    <property type="entry name" value="SH3_domain_YSC84-like"/>
</dbReference>
<sequence length="261" mass="27876">MGDIADDINEVFSLQSSVYKAIEMMADRTDPGRTPHDVMIPSDEIRNCQGLAFMWTYKVGMFLSFSAGNGMVIRKRRGSGGDVEWSLPCAISFGGAGGGLDFGAACSSTVVVLNTKEAVEYFSGLHVKLALDAQACAGPVGRAVEGAVAIAPVDPQMSNFDTEQYATYGTSEGLFAGAGAHATWISVRDAQNEDYYRREMSGRDILNCFGETAGEHGRRHAEIFRLHAALNAAASGGRVKLIAAREKFTRGSTAEARGTPF</sequence>
<accession>A0A7S0NLN0</accession>
<feature type="domain" description="Ysc84 actin-binding" evidence="1">
    <location>
        <begin position="95"/>
        <end position="230"/>
    </location>
</feature>
<protein>
    <recommendedName>
        <fullName evidence="1">Ysc84 actin-binding domain-containing protein</fullName>
    </recommendedName>
</protein>
<evidence type="ECO:0000313" key="2">
    <source>
        <dbReference type="EMBL" id="CAD8521518.1"/>
    </source>
</evidence>
<proteinExistence type="predicted"/>
<dbReference type="EMBL" id="HBEQ01011127">
    <property type="protein sequence ID" value="CAD8521518.1"/>
    <property type="molecule type" value="Transcribed_RNA"/>
</dbReference>
<dbReference type="PANTHER" id="PTHR15629">
    <property type="entry name" value="SH3YL1 PROTEIN"/>
    <property type="match status" value="1"/>
</dbReference>
<evidence type="ECO:0000259" key="1">
    <source>
        <dbReference type="Pfam" id="PF04366"/>
    </source>
</evidence>
<dbReference type="Pfam" id="PF04366">
    <property type="entry name" value="Ysc84"/>
    <property type="match status" value="1"/>
</dbReference>
<dbReference type="InterPro" id="IPR007461">
    <property type="entry name" value="Ysc84_actin-binding"/>
</dbReference>
<dbReference type="AlphaFoldDB" id="A0A7S0NLN0"/>
<organism evidence="2">
    <name type="scientific">Micromonas pusilla</name>
    <name type="common">Picoplanktonic green alga</name>
    <name type="synonym">Chromulina pusilla</name>
    <dbReference type="NCBI Taxonomy" id="38833"/>
    <lineage>
        <taxon>Eukaryota</taxon>
        <taxon>Viridiplantae</taxon>
        <taxon>Chlorophyta</taxon>
        <taxon>Mamiellophyceae</taxon>
        <taxon>Mamiellales</taxon>
        <taxon>Mamiellaceae</taxon>
        <taxon>Micromonas</taxon>
    </lineage>
</organism>
<name>A0A7S0NLN0_MICPS</name>
<dbReference type="GO" id="GO:0035091">
    <property type="term" value="F:phosphatidylinositol binding"/>
    <property type="evidence" value="ECO:0007669"/>
    <property type="project" value="TreeGrafter"/>
</dbReference>
<reference evidence="2" key="1">
    <citation type="submission" date="2021-01" db="EMBL/GenBank/DDBJ databases">
        <authorList>
            <person name="Corre E."/>
            <person name="Pelletier E."/>
            <person name="Niang G."/>
            <person name="Scheremetjew M."/>
            <person name="Finn R."/>
            <person name="Kale V."/>
            <person name="Holt S."/>
            <person name="Cochrane G."/>
            <person name="Meng A."/>
            <person name="Brown T."/>
            <person name="Cohen L."/>
        </authorList>
    </citation>
    <scope>NUCLEOTIDE SEQUENCE</scope>
    <source>
        <strain evidence="2">CCMP1723</strain>
    </source>
</reference>
<dbReference type="PANTHER" id="PTHR15629:SF2">
    <property type="entry name" value="SH3 DOMAIN-CONTAINING YSC84-LIKE PROTEIN 1"/>
    <property type="match status" value="1"/>
</dbReference>
<gene>
    <name evidence="2" type="ORF">MCOM1403_LOCUS8948</name>
</gene>